<organism evidence="3 4">
    <name type="scientific">Aequorivita aquimaris</name>
    <dbReference type="NCBI Taxonomy" id="1548749"/>
    <lineage>
        <taxon>Bacteria</taxon>
        <taxon>Pseudomonadati</taxon>
        <taxon>Bacteroidota</taxon>
        <taxon>Flavobacteriia</taxon>
        <taxon>Flavobacteriales</taxon>
        <taxon>Flavobacteriaceae</taxon>
        <taxon>Aequorivita</taxon>
    </lineage>
</organism>
<dbReference type="CDD" id="cd03801">
    <property type="entry name" value="GT4_PimA-like"/>
    <property type="match status" value="1"/>
</dbReference>
<evidence type="ECO:0000256" key="1">
    <source>
        <dbReference type="SAM" id="Phobius"/>
    </source>
</evidence>
<keyword evidence="1" id="KW-0812">Transmembrane</keyword>
<keyword evidence="1" id="KW-1133">Transmembrane helix</keyword>
<dbReference type="InterPro" id="IPR001296">
    <property type="entry name" value="Glyco_trans_1"/>
</dbReference>
<protein>
    <recommendedName>
        <fullName evidence="2">Glycosyl transferase family 1 domain-containing protein</fullName>
    </recommendedName>
</protein>
<dbReference type="GO" id="GO:0016757">
    <property type="term" value="F:glycosyltransferase activity"/>
    <property type="evidence" value="ECO:0007669"/>
    <property type="project" value="InterPro"/>
</dbReference>
<dbReference type="AlphaFoldDB" id="A0A137RG01"/>
<dbReference type="EMBL" id="JRWG01000007">
    <property type="protein sequence ID" value="KXN98419.1"/>
    <property type="molecule type" value="Genomic_DNA"/>
</dbReference>
<name>A0A137RG01_9FLAO</name>
<dbReference type="STRING" id="1548749.LS48_11785"/>
<dbReference type="Proteomes" id="UP000070138">
    <property type="component" value="Unassembled WGS sequence"/>
</dbReference>
<sequence>MRIGLVLPSPPAYSETFFTNKIKGLEAHGHTVVVFVNNSKKGTFNTTKCKVAPKLSGSLLTVGSISIFTLVYSLVFHFNKSKRLFLLDREDGLGVIQRIKNVIGNSHIIAEPLDWLHFGFGTMVFNRENVAKAIGAKMAVSFRGFDIGVYPLKNPGCYLRLWDKVNKIHVISNDIRALLYTHGYNGKAEIIKITPAIDTFYFKKEDCQLPSVKNSFITVARLHWKKGLEYTLEAFALLKKEGIDFHYTIIGEGEEYERLKFAVYQLDLLDYITFTGKIKHEKIKDELNNSNIYIQYSIQEGFCNAVLEAQAMGKLCIVSDAEGLSENILDNETGWVVPKYAPNMLAERIQKVIELDSEHKKRIAHNAQRRVREKFNIENQQKKFVDFYT</sequence>
<evidence type="ECO:0000313" key="4">
    <source>
        <dbReference type="Proteomes" id="UP000070138"/>
    </source>
</evidence>
<keyword evidence="1" id="KW-0472">Membrane</keyword>
<dbReference type="Pfam" id="PF00534">
    <property type="entry name" value="Glycos_transf_1"/>
    <property type="match status" value="1"/>
</dbReference>
<keyword evidence="4" id="KW-1185">Reference proteome</keyword>
<evidence type="ECO:0000259" key="2">
    <source>
        <dbReference type="Pfam" id="PF00534"/>
    </source>
</evidence>
<reference evidence="4" key="1">
    <citation type="submission" date="2014-10" db="EMBL/GenBank/DDBJ databases">
        <title>Genome sequencing of Vitellibacter sp. D-24.</title>
        <authorList>
            <person name="Thevarajoo S."/>
            <person name="Selvaratnam C."/>
            <person name="Goh K.M."/>
            <person name="Chong C.S."/>
        </authorList>
    </citation>
    <scope>NUCLEOTIDE SEQUENCE [LARGE SCALE GENOMIC DNA]</scope>
    <source>
        <strain evidence="4">D-24</strain>
    </source>
</reference>
<dbReference type="PANTHER" id="PTHR12526">
    <property type="entry name" value="GLYCOSYLTRANSFERASE"/>
    <property type="match status" value="1"/>
</dbReference>
<dbReference type="SUPFAM" id="SSF53756">
    <property type="entry name" value="UDP-Glycosyltransferase/glycogen phosphorylase"/>
    <property type="match status" value="1"/>
</dbReference>
<evidence type="ECO:0000313" key="3">
    <source>
        <dbReference type="EMBL" id="KXN98419.1"/>
    </source>
</evidence>
<gene>
    <name evidence="3" type="ORF">LS48_11785</name>
</gene>
<feature type="transmembrane region" description="Helical" evidence="1">
    <location>
        <begin position="59"/>
        <end position="79"/>
    </location>
</feature>
<feature type="domain" description="Glycosyl transferase family 1" evidence="2">
    <location>
        <begin position="208"/>
        <end position="369"/>
    </location>
</feature>
<reference evidence="3 4" key="2">
    <citation type="journal article" date="2016" name="Int. J. Syst. Evol. Microbiol.">
        <title>Vitellibacter aquimaris sp. nov., a marine bacterium isolated from seawater.</title>
        <authorList>
            <person name="Thevarajoo S."/>
            <person name="Selvaratnam C."/>
            <person name="Goh K.M."/>
            <person name="Hong K.W."/>
            <person name="Chan X.Y."/>
            <person name="Chan K.G."/>
            <person name="Chong C.S."/>
        </authorList>
    </citation>
    <scope>NUCLEOTIDE SEQUENCE [LARGE SCALE GENOMIC DNA]</scope>
    <source>
        <strain evidence="3 4">D-24</strain>
    </source>
</reference>
<dbReference type="RefSeq" id="WP_062622712.1">
    <property type="nucleotide sequence ID" value="NZ_JRWG01000007.1"/>
</dbReference>
<dbReference type="Gene3D" id="3.40.50.2000">
    <property type="entry name" value="Glycogen Phosphorylase B"/>
    <property type="match status" value="2"/>
</dbReference>
<dbReference type="PANTHER" id="PTHR12526:SF630">
    <property type="entry name" value="GLYCOSYLTRANSFERASE"/>
    <property type="match status" value="1"/>
</dbReference>
<dbReference type="OrthoDB" id="832722at2"/>
<accession>A0A137RG01</accession>
<proteinExistence type="predicted"/>
<comment type="caution">
    <text evidence="3">The sequence shown here is derived from an EMBL/GenBank/DDBJ whole genome shotgun (WGS) entry which is preliminary data.</text>
</comment>